<accession>A0A8S1DP40</accession>
<reference evidence="5 6" key="1">
    <citation type="submission" date="2020-04" db="EMBL/GenBank/DDBJ databases">
        <authorList>
            <person name="Alioto T."/>
            <person name="Alioto T."/>
            <person name="Gomez Garrido J."/>
        </authorList>
    </citation>
    <scope>NUCLEOTIDE SEQUENCE [LARGE SCALE GENOMIC DNA]</scope>
</reference>
<feature type="compositionally biased region" description="Low complexity" evidence="3">
    <location>
        <begin position="25"/>
        <end position="36"/>
    </location>
</feature>
<dbReference type="InterPro" id="IPR011992">
    <property type="entry name" value="EF-hand-dom_pair"/>
</dbReference>
<organism evidence="5 6">
    <name type="scientific">Cloeon dipterum</name>
    <dbReference type="NCBI Taxonomy" id="197152"/>
    <lineage>
        <taxon>Eukaryota</taxon>
        <taxon>Metazoa</taxon>
        <taxon>Ecdysozoa</taxon>
        <taxon>Arthropoda</taxon>
        <taxon>Hexapoda</taxon>
        <taxon>Insecta</taxon>
        <taxon>Pterygota</taxon>
        <taxon>Palaeoptera</taxon>
        <taxon>Ephemeroptera</taxon>
        <taxon>Pisciforma</taxon>
        <taxon>Baetidae</taxon>
        <taxon>Cloeon</taxon>
    </lineage>
</organism>
<proteinExistence type="predicted"/>
<name>A0A8S1DP40_9INSE</name>
<dbReference type="InterPro" id="IPR050403">
    <property type="entry name" value="Myosin_RLC"/>
</dbReference>
<evidence type="ECO:0000256" key="3">
    <source>
        <dbReference type="SAM" id="MobiDB-lite"/>
    </source>
</evidence>
<dbReference type="Proteomes" id="UP000494165">
    <property type="component" value="Unassembled WGS sequence"/>
</dbReference>
<gene>
    <name evidence="5" type="ORF">CLODIP_2_CD00972</name>
</gene>
<dbReference type="EMBL" id="CADEPI010000341">
    <property type="protein sequence ID" value="CAB3384189.1"/>
    <property type="molecule type" value="Genomic_DNA"/>
</dbReference>
<keyword evidence="6" id="KW-1185">Reference proteome</keyword>
<dbReference type="FunFam" id="1.10.238.10:FF:000001">
    <property type="entry name" value="Calmodulin 1"/>
    <property type="match status" value="1"/>
</dbReference>
<keyword evidence="1" id="KW-0677">Repeat</keyword>
<comment type="caution">
    <text evidence="5">The sequence shown here is derived from an EMBL/GenBank/DDBJ whole genome shotgun (WGS) entry which is preliminary data.</text>
</comment>
<evidence type="ECO:0000313" key="5">
    <source>
        <dbReference type="EMBL" id="CAB3384189.1"/>
    </source>
</evidence>
<evidence type="ECO:0000313" key="6">
    <source>
        <dbReference type="Proteomes" id="UP000494165"/>
    </source>
</evidence>
<feature type="region of interest" description="Disordered" evidence="3">
    <location>
        <begin position="1"/>
        <end position="121"/>
    </location>
</feature>
<protein>
    <recommendedName>
        <fullName evidence="4">EF-hand domain-containing protein</fullName>
    </recommendedName>
</protein>
<dbReference type="InterPro" id="IPR002048">
    <property type="entry name" value="EF_hand_dom"/>
</dbReference>
<dbReference type="AlphaFoldDB" id="A0A8S1DP40"/>
<dbReference type="PANTHER" id="PTHR23049">
    <property type="entry name" value="MYOSIN REGULATORY LIGHT CHAIN 2"/>
    <property type="match status" value="1"/>
</dbReference>
<evidence type="ECO:0000259" key="4">
    <source>
        <dbReference type="PROSITE" id="PS50222"/>
    </source>
</evidence>
<dbReference type="SUPFAM" id="SSF47473">
    <property type="entry name" value="EF-hand"/>
    <property type="match status" value="1"/>
</dbReference>
<feature type="domain" description="EF-hand" evidence="4">
    <location>
        <begin position="146"/>
        <end position="181"/>
    </location>
</feature>
<feature type="coiled-coil region" evidence="2">
    <location>
        <begin position="126"/>
        <end position="153"/>
    </location>
</feature>
<evidence type="ECO:0000256" key="1">
    <source>
        <dbReference type="ARBA" id="ARBA00022737"/>
    </source>
</evidence>
<keyword evidence="2" id="KW-0175">Coiled coil</keyword>
<sequence>MADAEQEQQPPQPKEKEKKKRKSSSVKSNKSASEEAPQLNGEAAPDVAVTTSEAAQPQPQEPQEEPATVGEEKVAAPPVKPAEPAGGEEIAPQENGVAQDGEADVAAQEEAESAAAVAERKKSVKKKEKSAAKQKAEEEAALAQENKMRELAEGFFLLDWNKDGQIDKTDLQMTFASLGFPNVSDEEIQGMLSEASSPLDIDSFVELMGKKVETMDAEELLVKALSCWDEDSSGFISEERIRHDLMKWGDTFTEQEVNYALEDAPLYEEPEGLMINYIEFCKILCGSAAKN</sequence>
<evidence type="ECO:0000256" key="2">
    <source>
        <dbReference type="SAM" id="Coils"/>
    </source>
</evidence>
<feature type="compositionally biased region" description="Acidic residues" evidence="3">
    <location>
        <begin position="101"/>
        <end position="112"/>
    </location>
</feature>
<dbReference type="Gene3D" id="1.10.238.10">
    <property type="entry name" value="EF-hand"/>
    <property type="match status" value="2"/>
</dbReference>
<dbReference type="OrthoDB" id="429467at2759"/>
<dbReference type="PROSITE" id="PS50222">
    <property type="entry name" value="EF_HAND_2"/>
    <property type="match status" value="1"/>
</dbReference>
<dbReference type="GO" id="GO:0005509">
    <property type="term" value="F:calcium ion binding"/>
    <property type="evidence" value="ECO:0007669"/>
    <property type="project" value="InterPro"/>
</dbReference>